<evidence type="ECO:0000256" key="8">
    <source>
        <dbReference type="RuleBase" id="RU368020"/>
    </source>
</evidence>
<comment type="cofactor">
    <cofactor evidence="1">
        <name>[3Fe-4S] cluster</name>
        <dbReference type="ChEBI" id="CHEBI:21137"/>
    </cofactor>
</comment>
<keyword evidence="7" id="KW-0003">3Fe-4S</keyword>
<reference evidence="10 11" key="1">
    <citation type="submission" date="2024-06" db="EMBL/GenBank/DDBJ databases">
        <authorList>
            <person name="Lee S.D."/>
        </authorList>
    </citation>
    <scope>NUCLEOTIDE SEQUENCE [LARGE SCALE GENOMIC DNA]</scope>
    <source>
        <strain evidence="10 11">N1-10</strain>
    </source>
</reference>
<evidence type="ECO:0000256" key="7">
    <source>
        <dbReference type="ARBA" id="ARBA00023291"/>
    </source>
</evidence>
<dbReference type="Gene3D" id="3.30.70.20">
    <property type="match status" value="1"/>
</dbReference>
<dbReference type="PROSITE" id="PS51379">
    <property type="entry name" value="4FE4S_FER_2"/>
    <property type="match status" value="1"/>
</dbReference>
<keyword evidence="11" id="KW-1185">Reference proteome</keyword>
<dbReference type="InterPro" id="IPR017896">
    <property type="entry name" value="4Fe4S_Fe-S-bd"/>
</dbReference>
<dbReference type="PRINTS" id="PR00352">
    <property type="entry name" value="3FE4SFRDOXIN"/>
</dbReference>
<keyword evidence="6 8" id="KW-0411">Iron-sulfur</keyword>
<evidence type="ECO:0000313" key="11">
    <source>
        <dbReference type="Proteomes" id="UP001592581"/>
    </source>
</evidence>
<evidence type="ECO:0000259" key="9">
    <source>
        <dbReference type="PROSITE" id="PS51379"/>
    </source>
</evidence>
<evidence type="ECO:0000256" key="1">
    <source>
        <dbReference type="ARBA" id="ARBA00001927"/>
    </source>
</evidence>
<dbReference type="SUPFAM" id="SSF54862">
    <property type="entry name" value="4Fe-4S ferredoxins"/>
    <property type="match status" value="1"/>
</dbReference>
<dbReference type="Pfam" id="PF13370">
    <property type="entry name" value="Fer4_13"/>
    <property type="match status" value="1"/>
</dbReference>
<feature type="domain" description="4Fe-4S ferredoxin-type" evidence="9">
    <location>
        <begin position="7"/>
        <end position="35"/>
    </location>
</feature>
<dbReference type="InterPro" id="IPR051269">
    <property type="entry name" value="Fe-S_cluster_ET"/>
</dbReference>
<keyword evidence="4 8" id="KW-0249">Electron transport</keyword>
<dbReference type="PANTHER" id="PTHR36923">
    <property type="entry name" value="FERREDOXIN"/>
    <property type="match status" value="1"/>
</dbReference>
<dbReference type="Proteomes" id="UP001592581">
    <property type="component" value="Unassembled WGS sequence"/>
</dbReference>
<proteinExistence type="predicted"/>
<evidence type="ECO:0000313" key="10">
    <source>
        <dbReference type="EMBL" id="MFC1437667.1"/>
    </source>
</evidence>
<dbReference type="EMBL" id="JBEUKS010000001">
    <property type="protein sequence ID" value="MFC1437667.1"/>
    <property type="molecule type" value="Genomic_DNA"/>
</dbReference>
<gene>
    <name evidence="10" type="ORF">ABUW04_05290</name>
</gene>
<evidence type="ECO:0000256" key="3">
    <source>
        <dbReference type="ARBA" id="ARBA00022723"/>
    </source>
</evidence>
<keyword evidence="2 8" id="KW-0813">Transport</keyword>
<accession>A0ABV6XHC1</accession>
<keyword evidence="3 8" id="KW-0479">Metal-binding</keyword>
<name>A0ABV6XHC1_9ACTN</name>
<keyword evidence="5 8" id="KW-0408">Iron</keyword>
<comment type="caution">
    <text evidence="10">The sequence shown here is derived from an EMBL/GenBank/DDBJ whole genome shotgun (WGS) entry which is preliminary data.</text>
</comment>
<evidence type="ECO:0000256" key="6">
    <source>
        <dbReference type="ARBA" id="ARBA00023014"/>
    </source>
</evidence>
<protein>
    <recommendedName>
        <fullName evidence="8">Ferredoxin</fullName>
    </recommendedName>
</protein>
<sequence>MSTAPAPWLAVDPERCIGSGRCVLSAPAVFDQGDDDGLVRLLDPAPPEALRAGARNAAALCPSGAILVGGAAPQ</sequence>
<dbReference type="RefSeq" id="WP_380563167.1">
    <property type="nucleotide sequence ID" value="NZ_JBEUKS010000001.1"/>
</dbReference>
<dbReference type="PANTHER" id="PTHR36923:SF3">
    <property type="entry name" value="FERREDOXIN"/>
    <property type="match status" value="1"/>
</dbReference>
<evidence type="ECO:0000256" key="5">
    <source>
        <dbReference type="ARBA" id="ARBA00023004"/>
    </source>
</evidence>
<evidence type="ECO:0000256" key="2">
    <source>
        <dbReference type="ARBA" id="ARBA00022448"/>
    </source>
</evidence>
<organism evidence="10 11">
    <name type="scientific">Streptacidiphilus jeojiensis</name>
    <dbReference type="NCBI Taxonomy" id="3229225"/>
    <lineage>
        <taxon>Bacteria</taxon>
        <taxon>Bacillati</taxon>
        <taxon>Actinomycetota</taxon>
        <taxon>Actinomycetes</taxon>
        <taxon>Kitasatosporales</taxon>
        <taxon>Streptomycetaceae</taxon>
        <taxon>Streptacidiphilus</taxon>
    </lineage>
</organism>
<comment type="function">
    <text evidence="8">Ferredoxins are iron-sulfur proteins that transfer electrons in a wide variety of metabolic reactions.</text>
</comment>
<evidence type="ECO:0000256" key="4">
    <source>
        <dbReference type="ARBA" id="ARBA00022982"/>
    </source>
</evidence>
<dbReference type="InterPro" id="IPR001080">
    <property type="entry name" value="3Fe4S_ferredoxin"/>
</dbReference>